<dbReference type="Gene3D" id="3.30.420.10">
    <property type="entry name" value="Ribonuclease H-like superfamily/Ribonuclease H"/>
    <property type="match status" value="1"/>
</dbReference>
<protein>
    <submittedName>
        <fullName evidence="1">Uncharacterized protein</fullName>
    </submittedName>
</protein>
<keyword evidence="2" id="KW-1185">Reference proteome</keyword>
<dbReference type="Proteomes" id="UP000276215">
    <property type="component" value="Unassembled WGS sequence"/>
</dbReference>
<accession>A0A3N4J824</accession>
<evidence type="ECO:0000313" key="2">
    <source>
        <dbReference type="Proteomes" id="UP000276215"/>
    </source>
</evidence>
<dbReference type="SUPFAM" id="SSF53098">
    <property type="entry name" value="Ribonuclease H-like"/>
    <property type="match status" value="1"/>
</dbReference>
<name>A0A3N4J824_9PEZI</name>
<reference evidence="1 2" key="1">
    <citation type="journal article" date="2018" name="Nat. Ecol. Evol.">
        <title>Pezizomycetes genomes reveal the molecular basis of ectomycorrhizal truffle lifestyle.</title>
        <authorList>
            <person name="Murat C."/>
            <person name="Payen T."/>
            <person name="Noel B."/>
            <person name="Kuo A."/>
            <person name="Morin E."/>
            <person name="Chen J."/>
            <person name="Kohler A."/>
            <person name="Krizsan K."/>
            <person name="Balestrini R."/>
            <person name="Da Silva C."/>
            <person name="Montanini B."/>
            <person name="Hainaut M."/>
            <person name="Levati E."/>
            <person name="Barry K.W."/>
            <person name="Belfiori B."/>
            <person name="Cichocki N."/>
            <person name="Clum A."/>
            <person name="Dockter R.B."/>
            <person name="Fauchery L."/>
            <person name="Guy J."/>
            <person name="Iotti M."/>
            <person name="Le Tacon F."/>
            <person name="Lindquist E.A."/>
            <person name="Lipzen A."/>
            <person name="Malagnac F."/>
            <person name="Mello A."/>
            <person name="Molinier V."/>
            <person name="Miyauchi S."/>
            <person name="Poulain J."/>
            <person name="Riccioni C."/>
            <person name="Rubini A."/>
            <person name="Sitrit Y."/>
            <person name="Splivallo R."/>
            <person name="Traeger S."/>
            <person name="Wang M."/>
            <person name="Zifcakova L."/>
            <person name="Wipf D."/>
            <person name="Zambonelli A."/>
            <person name="Paolocci F."/>
            <person name="Nowrousian M."/>
            <person name="Ottonello S."/>
            <person name="Baldrian P."/>
            <person name="Spatafora J.W."/>
            <person name="Henrissat B."/>
            <person name="Nagy L.G."/>
            <person name="Aury J.M."/>
            <person name="Wincker P."/>
            <person name="Grigoriev I.V."/>
            <person name="Bonfante P."/>
            <person name="Martin F.M."/>
        </authorList>
    </citation>
    <scope>NUCLEOTIDE SEQUENCE [LARGE SCALE GENOMIC DNA]</scope>
    <source>
        <strain evidence="1 2">120613-1</strain>
    </source>
</reference>
<evidence type="ECO:0000313" key="1">
    <source>
        <dbReference type="EMBL" id="RPA93447.1"/>
    </source>
</evidence>
<dbReference type="GO" id="GO:0003676">
    <property type="term" value="F:nucleic acid binding"/>
    <property type="evidence" value="ECO:0007669"/>
    <property type="project" value="InterPro"/>
</dbReference>
<dbReference type="InterPro" id="IPR036397">
    <property type="entry name" value="RNaseH_sf"/>
</dbReference>
<dbReference type="AlphaFoldDB" id="A0A3N4J824"/>
<dbReference type="OrthoDB" id="5492657at2759"/>
<gene>
    <name evidence="1" type="ORF">L873DRAFT_1793653</name>
</gene>
<dbReference type="STRING" id="1336337.A0A3N4J824"/>
<organism evidence="1 2">
    <name type="scientific">Choiromyces venosus 120613-1</name>
    <dbReference type="NCBI Taxonomy" id="1336337"/>
    <lineage>
        <taxon>Eukaryota</taxon>
        <taxon>Fungi</taxon>
        <taxon>Dikarya</taxon>
        <taxon>Ascomycota</taxon>
        <taxon>Pezizomycotina</taxon>
        <taxon>Pezizomycetes</taxon>
        <taxon>Pezizales</taxon>
        <taxon>Tuberaceae</taxon>
        <taxon>Choiromyces</taxon>
    </lineage>
</organism>
<proteinExistence type="predicted"/>
<dbReference type="InterPro" id="IPR012337">
    <property type="entry name" value="RNaseH-like_sf"/>
</dbReference>
<dbReference type="EMBL" id="ML120452">
    <property type="protein sequence ID" value="RPA93447.1"/>
    <property type="molecule type" value="Genomic_DNA"/>
</dbReference>
<sequence>MLGEFSKNRGWGLTVGEGEMWGVEKILKRLEGYRGVRRKGVIGVDNVGVLERLRKGRGMCGEREQNVRRIGEGLLEKGWELEFKWVLGHVGIEENEEADEKAKEGLWEDEEEEIGETLCWGKWEQRRKEGERRGWKEYWRKDRKGEEYFRVGSRGEGGHEGPRWESKFLVWMRTGHGVMRGARYIKERGNCECGRKETKDHILLYCGLWEKERKEVWKGWKGGVFEKKGWVEMDKLLFEEEGYKRVVEFGRKMEWMKRRKLKDVMGTEEKKGEKLLPWIENGGGWLRGCTKKRKQELLQATRERTRRWKEKRRGEKKKVFLWDATHSKWHNRGENVEE</sequence>